<evidence type="ECO:0000256" key="2">
    <source>
        <dbReference type="SAM" id="MobiDB-lite"/>
    </source>
</evidence>
<evidence type="ECO:0008006" key="5">
    <source>
        <dbReference type="Google" id="ProtNLM"/>
    </source>
</evidence>
<dbReference type="EMBL" id="KZ680210">
    <property type="protein sequence ID" value="PTB68122.1"/>
    <property type="molecule type" value="Genomic_DNA"/>
</dbReference>
<dbReference type="GO" id="GO:0005634">
    <property type="term" value="C:nucleus"/>
    <property type="evidence" value="ECO:0007669"/>
    <property type="project" value="TreeGrafter"/>
</dbReference>
<gene>
    <name evidence="3" type="ORF">BBK36DRAFT_1114251</name>
</gene>
<evidence type="ECO:0000313" key="4">
    <source>
        <dbReference type="Proteomes" id="UP000241546"/>
    </source>
</evidence>
<sequence>IGDERKPRCQRCIDAEAECVYGQRVSFLQKNAFTLASDPGGDSHPRTPGTPKYSKVKFVADEATKQKDGARRGETSTSTASKFFNEGENANAHRGLPPSGTNTKATPSVSSGRQESLRLDSVVSYQQFGRRVDKSHDAQAQNDASPHGHDDHSHQDVGIIHGDSYEIALDVLMNLGTGDAGVDTLAPVTTTYKNHAEDNVTSLPLILNSIDEFGLISDNVQRHMPSGRTIELLRHYRYKVAPWLDMWDMDQTFGLVVPHLATRSDMLFDALLNLCAVSYANNPHDQGSHHSHPTNGDPVTYPIQHGLEHSKTWEAKLWSILTATKDFLIKPPQSWDAALANNASLHMIYSQMAESGPLRGVDERMLWLLARLGE</sequence>
<feature type="region of interest" description="Disordered" evidence="2">
    <location>
        <begin position="36"/>
        <end position="116"/>
    </location>
</feature>
<evidence type="ECO:0000256" key="1">
    <source>
        <dbReference type="ARBA" id="ARBA00023242"/>
    </source>
</evidence>
<keyword evidence="4" id="KW-1185">Reference proteome</keyword>
<evidence type="ECO:0000313" key="3">
    <source>
        <dbReference type="EMBL" id="PTB68122.1"/>
    </source>
</evidence>
<feature type="compositionally biased region" description="Basic and acidic residues" evidence="2">
    <location>
        <begin position="146"/>
        <end position="155"/>
    </location>
</feature>
<feature type="region of interest" description="Disordered" evidence="2">
    <location>
        <begin position="130"/>
        <end position="156"/>
    </location>
</feature>
<dbReference type="InterPro" id="IPR001138">
    <property type="entry name" value="Zn2Cys6_DnaBD"/>
</dbReference>
<feature type="compositionally biased region" description="Basic and acidic residues" evidence="2">
    <location>
        <begin position="58"/>
        <end position="74"/>
    </location>
</feature>
<dbReference type="OrthoDB" id="4475584at2759"/>
<keyword evidence="1" id="KW-0539">Nucleus</keyword>
<dbReference type="GO" id="GO:0045944">
    <property type="term" value="P:positive regulation of transcription by RNA polymerase II"/>
    <property type="evidence" value="ECO:0007669"/>
    <property type="project" value="TreeGrafter"/>
</dbReference>
<dbReference type="CDD" id="cd00067">
    <property type="entry name" value="GAL4"/>
    <property type="match status" value="1"/>
</dbReference>
<feature type="non-terminal residue" evidence="3">
    <location>
        <position position="1"/>
    </location>
</feature>
<dbReference type="GO" id="GO:0000981">
    <property type="term" value="F:DNA-binding transcription factor activity, RNA polymerase II-specific"/>
    <property type="evidence" value="ECO:0007669"/>
    <property type="project" value="InterPro"/>
</dbReference>
<dbReference type="GO" id="GO:0000976">
    <property type="term" value="F:transcription cis-regulatory region binding"/>
    <property type="evidence" value="ECO:0007669"/>
    <property type="project" value="TreeGrafter"/>
</dbReference>
<dbReference type="GeneID" id="36598124"/>
<dbReference type="GO" id="GO:0008270">
    <property type="term" value="F:zinc ion binding"/>
    <property type="evidence" value="ECO:0007669"/>
    <property type="project" value="InterPro"/>
</dbReference>
<reference evidence="4" key="1">
    <citation type="submission" date="2016-07" db="EMBL/GenBank/DDBJ databases">
        <title>Multiple horizontal gene transfer events from other fungi enriched the ability of initially mycotrophic Trichoderma (Ascomycota) to feed on dead plant biomass.</title>
        <authorList>
            <consortium name="DOE Joint Genome Institute"/>
            <person name="Atanasova L."/>
            <person name="Chenthamara K."/>
            <person name="Zhang J."/>
            <person name="Grujic M."/>
            <person name="Henrissat B."/>
            <person name="Kuo A."/>
            <person name="Aerts A."/>
            <person name="Salamov A."/>
            <person name="Lipzen A."/>
            <person name="Labutti K."/>
            <person name="Barry K."/>
            <person name="Miao Y."/>
            <person name="Rahimi M.J."/>
            <person name="Shen Q."/>
            <person name="Grigoriev I.V."/>
            <person name="Kubicek C.P."/>
            <person name="Druzhinina I.S."/>
        </authorList>
    </citation>
    <scope>NUCLEOTIDE SEQUENCE [LARGE SCALE GENOMIC DNA]</scope>
    <source>
        <strain evidence="4">TUCIM 6016</strain>
    </source>
</reference>
<dbReference type="AlphaFoldDB" id="A0A2T4BFN4"/>
<dbReference type="RefSeq" id="XP_024751442.1">
    <property type="nucleotide sequence ID" value="XM_024890006.1"/>
</dbReference>
<proteinExistence type="predicted"/>
<feature type="compositionally biased region" description="Polar residues" evidence="2">
    <location>
        <begin position="99"/>
        <end position="114"/>
    </location>
</feature>
<protein>
    <recommendedName>
        <fullName evidence="5">Zn(2)-C6 fungal-type domain-containing protein</fullName>
    </recommendedName>
</protein>
<accession>A0A2T4BFN4</accession>
<dbReference type="PANTHER" id="PTHR37534">
    <property type="entry name" value="TRANSCRIPTIONAL ACTIVATOR PROTEIN UGA3"/>
    <property type="match status" value="1"/>
</dbReference>
<organism evidence="3 4">
    <name type="scientific">Trichoderma citrinoviride</name>
    <dbReference type="NCBI Taxonomy" id="58853"/>
    <lineage>
        <taxon>Eukaryota</taxon>
        <taxon>Fungi</taxon>
        <taxon>Dikarya</taxon>
        <taxon>Ascomycota</taxon>
        <taxon>Pezizomycotina</taxon>
        <taxon>Sordariomycetes</taxon>
        <taxon>Hypocreomycetidae</taxon>
        <taxon>Hypocreales</taxon>
        <taxon>Hypocreaceae</taxon>
        <taxon>Trichoderma</taxon>
    </lineage>
</organism>
<name>A0A2T4BFN4_9HYPO</name>
<dbReference type="PANTHER" id="PTHR37534:SF2">
    <property type="entry name" value="N-ACETYLTRANSFERASE DOMAIN-CONTAINING PROTEIN"/>
    <property type="match status" value="1"/>
</dbReference>
<dbReference type="Proteomes" id="UP000241546">
    <property type="component" value="Unassembled WGS sequence"/>
</dbReference>